<feature type="transmembrane region" description="Helical" evidence="9">
    <location>
        <begin position="109"/>
        <end position="131"/>
    </location>
</feature>
<comment type="function">
    <text evidence="9">Mediates the uptake of pyruvate into mitochondria.</text>
</comment>
<evidence type="ECO:0000256" key="2">
    <source>
        <dbReference type="ARBA" id="ARBA00006416"/>
    </source>
</evidence>
<keyword evidence="7 9" id="KW-0496">Mitochondrion</keyword>
<dbReference type="GO" id="GO:0006850">
    <property type="term" value="P:pyruvate import into mitochondria"/>
    <property type="evidence" value="ECO:0007669"/>
    <property type="project" value="InterPro"/>
</dbReference>
<accession>A0A9P4JDJ7</accession>
<evidence type="ECO:0000256" key="1">
    <source>
        <dbReference type="ARBA" id="ARBA00004448"/>
    </source>
</evidence>
<dbReference type="Proteomes" id="UP000799536">
    <property type="component" value="Unassembled WGS sequence"/>
</dbReference>
<evidence type="ECO:0000313" key="11">
    <source>
        <dbReference type="Proteomes" id="UP000799536"/>
    </source>
</evidence>
<reference evidence="10" key="1">
    <citation type="journal article" date="2020" name="Stud. Mycol.">
        <title>101 Dothideomycetes genomes: a test case for predicting lifestyles and emergence of pathogens.</title>
        <authorList>
            <person name="Haridas S."/>
            <person name="Albert R."/>
            <person name="Binder M."/>
            <person name="Bloem J."/>
            <person name="Labutti K."/>
            <person name="Salamov A."/>
            <person name="Andreopoulos B."/>
            <person name="Baker S."/>
            <person name="Barry K."/>
            <person name="Bills G."/>
            <person name="Bluhm B."/>
            <person name="Cannon C."/>
            <person name="Castanera R."/>
            <person name="Culley D."/>
            <person name="Daum C."/>
            <person name="Ezra D."/>
            <person name="Gonzalez J."/>
            <person name="Henrissat B."/>
            <person name="Kuo A."/>
            <person name="Liang C."/>
            <person name="Lipzen A."/>
            <person name="Lutzoni F."/>
            <person name="Magnuson J."/>
            <person name="Mondo S."/>
            <person name="Nolan M."/>
            <person name="Ohm R."/>
            <person name="Pangilinan J."/>
            <person name="Park H.-J."/>
            <person name="Ramirez L."/>
            <person name="Alfaro M."/>
            <person name="Sun H."/>
            <person name="Tritt A."/>
            <person name="Yoshinaga Y."/>
            <person name="Zwiers L.-H."/>
            <person name="Turgeon B."/>
            <person name="Goodwin S."/>
            <person name="Spatafora J."/>
            <person name="Crous P."/>
            <person name="Grigoriev I."/>
        </authorList>
    </citation>
    <scope>NUCLEOTIDE SEQUENCE</scope>
    <source>
        <strain evidence="10">ATCC 74209</strain>
    </source>
</reference>
<dbReference type="InterPro" id="IPR005336">
    <property type="entry name" value="MPC"/>
</dbReference>
<keyword evidence="6 9" id="KW-1133">Transmembrane helix</keyword>
<keyword evidence="4 9" id="KW-0812">Transmembrane</keyword>
<gene>
    <name evidence="10" type="ORF">GQ43DRAFT_444232</name>
</gene>
<comment type="subcellular location">
    <subcellularLocation>
        <location evidence="1 9">Mitochondrion inner membrane</location>
        <topology evidence="1 9">Multi-pass membrane protein</topology>
    </subcellularLocation>
</comment>
<dbReference type="EMBL" id="ML994231">
    <property type="protein sequence ID" value="KAF2197476.1"/>
    <property type="molecule type" value="Genomic_DNA"/>
</dbReference>
<dbReference type="Pfam" id="PF03650">
    <property type="entry name" value="MPC"/>
    <property type="match status" value="1"/>
</dbReference>
<evidence type="ECO:0000256" key="4">
    <source>
        <dbReference type="ARBA" id="ARBA00022692"/>
    </source>
</evidence>
<evidence type="ECO:0000256" key="8">
    <source>
        <dbReference type="ARBA" id="ARBA00023136"/>
    </source>
</evidence>
<organism evidence="10 11">
    <name type="scientific">Delitschia confertaspora ATCC 74209</name>
    <dbReference type="NCBI Taxonomy" id="1513339"/>
    <lineage>
        <taxon>Eukaryota</taxon>
        <taxon>Fungi</taxon>
        <taxon>Dikarya</taxon>
        <taxon>Ascomycota</taxon>
        <taxon>Pezizomycotina</taxon>
        <taxon>Dothideomycetes</taxon>
        <taxon>Pleosporomycetidae</taxon>
        <taxon>Pleosporales</taxon>
        <taxon>Delitschiaceae</taxon>
        <taxon>Delitschia</taxon>
    </lineage>
</organism>
<dbReference type="AlphaFoldDB" id="A0A9P4JDJ7"/>
<comment type="similarity">
    <text evidence="2 9">Belongs to the mitochondrial pyruvate carrier (MPC) (TC 2.A.105) family.</text>
</comment>
<evidence type="ECO:0000256" key="9">
    <source>
        <dbReference type="RuleBase" id="RU363100"/>
    </source>
</evidence>
<comment type="caution">
    <text evidence="10">The sequence shown here is derived from an EMBL/GenBank/DDBJ whole genome shotgun (WGS) entry which is preliminary data.</text>
</comment>
<sequence length="164" mass="18167">MSFRPNSRLFAAFARNNPFSRQVPNHIFKRRVQTAAEPAPSGFAKFWNSPVGPKTVHFWAPVLKWCVVLTGVSDFARPASSLSLTQNLALMSTGAIWTRWCFIIKPRNIALAAVNFFLGVVGFAQVGRILMYRRSLKEGGEQVEGEVSKGVKEIESVAKDVVGK</sequence>
<name>A0A9P4JDJ7_9PLEO</name>
<evidence type="ECO:0000256" key="5">
    <source>
        <dbReference type="ARBA" id="ARBA00022792"/>
    </source>
</evidence>
<proteinExistence type="inferred from homology"/>
<comment type="caution">
    <text evidence="9">Lacks conserved residue(s) required for the propagation of feature annotation.</text>
</comment>
<dbReference type="OrthoDB" id="869189at2759"/>
<dbReference type="GO" id="GO:0005743">
    <property type="term" value="C:mitochondrial inner membrane"/>
    <property type="evidence" value="ECO:0007669"/>
    <property type="project" value="UniProtKB-SubCell"/>
</dbReference>
<evidence type="ECO:0000256" key="6">
    <source>
        <dbReference type="ARBA" id="ARBA00022989"/>
    </source>
</evidence>
<keyword evidence="8 9" id="KW-0472">Membrane</keyword>
<keyword evidence="5 9" id="KW-0999">Mitochondrion inner membrane</keyword>
<evidence type="ECO:0000313" key="10">
    <source>
        <dbReference type="EMBL" id="KAF2197476.1"/>
    </source>
</evidence>
<keyword evidence="3 9" id="KW-0813">Transport</keyword>
<evidence type="ECO:0000256" key="3">
    <source>
        <dbReference type="ARBA" id="ARBA00022448"/>
    </source>
</evidence>
<evidence type="ECO:0000256" key="7">
    <source>
        <dbReference type="ARBA" id="ARBA00023128"/>
    </source>
</evidence>
<protein>
    <recommendedName>
        <fullName evidence="9">Mitochondrial pyruvate carrier</fullName>
    </recommendedName>
</protein>
<keyword evidence="11" id="KW-1185">Reference proteome</keyword>